<reference evidence="2 3" key="1">
    <citation type="submission" date="2019-03" db="EMBL/GenBank/DDBJ databases">
        <title>Genomic Encyclopedia of Type Strains, Phase III (KMG-III): the genomes of soil and plant-associated and newly described type strains.</title>
        <authorList>
            <person name="Whitman W."/>
        </authorList>
    </citation>
    <scope>NUCLEOTIDE SEQUENCE [LARGE SCALE GENOMIC DNA]</scope>
    <source>
        <strain evidence="2 3">DSM 27373</strain>
    </source>
</reference>
<protein>
    <submittedName>
        <fullName evidence="2">Uncharacterized protein</fullName>
    </submittedName>
</protein>
<evidence type="ECO:0000313" key="2">
    <source>
        <dbReference type="EMBL" id="TDS82949.1"/>
    </source>
</evidence>
<dbReference type="RefSeq" id="WP_036476114.1">
    <property type="nucleotide sequence ID" value="NZ_SOAN01000012.1"/>
</dbReference>
<dbReference type="Proteomes" id="UP000294506">
    <property type="component" value="Unassembled WGS sequence"/>
</dbReference>
<proteinExistence type="predicted"/>
<keyword evidence="1" id="KW-1133">Transmembrane helix</keyword>
<evidence type="ECO:0000256" key="1">
    <source>
        <dbReference type="SAM" id="Phobius"/>
    </source>
</evidence>
<feature type="transmembrane region" description="Helical" evidence="1">
    <location>
        <begin position="40"/>
        <end position="58"/>
    </location>
</feature>
<gene>
    <name evidence="2" type="ORF">EV640_11216</name>
</gene>
<dbReference type="AlphaFoldDB" id="A0A4R7FVZ5"/>
<accession>A0A4R7FVZ5</accession>
<evidence type="ECO:0000313" key="3">
    <source>
        <dbReference type="Proteomes" id="UP000294506"/>
    </source>
</evidence>
<name>A0A4R7FVZ5_9MICC</name>
<keyword evidence="3" id="KW-1185">Reference proteome</keyword>
<dbReference type="EMBL" id="SOAN01000012">
    <property type="protein sequence ID" value="TDS82949.1"/>
    <property type="molecule type" value="Genomic_DNA"/>
</dbReference>
<comment type="caution">
    <text evidence="2">The sequence shown here is derived from an EMBL/GenBank/DDBJ whole genome shotgun (WGS) entry which is preliminary data.</text>
</comment>
<keyword evidence="1" id="KW-0472">Membrane</keyword>
<sequence length="77" mass="8252">MTHREKDVLLGATFGLAVLVVSEAVRHLLGHDRSLGEMAWSLWIIPFGAIMWSIGGSARRSRALTPPDGAEAGRPSA</sequence>
<organism evidence="2 3">
    <name type="scientific">Nesterenkonia aurantiaca</name>
    <dbReference type="NCBI Taxonomy" id="1436010"/>
    <lineage>
        <taxon>Bacteria</taxon>
        <taxon>Bacillati</taxon>
        <taxon>Actinomycetota</taxon>
        <taxon>Actinomycetes</taxon>
        <taxon>Micrococcales</taxon>
        <taxon>Micrococcaceae</taxon>
        <taxon>Nesterenkonia</taxon>
    </lineage>
</organism>
<keyword evidence="1" id="KW-0812">Transmembrane</keyword>